<evidence type="ECO:0000313" key="4">
    <source>
        <dbReference type="EMBL" id="CEG60648.1"/>
    </source>
</evidence>
<gene>
    <name evidence="4" type="ORF">LMI_1341</name>
    <name evidence="5" type="ORF">SAMN02982997_00230</name>
</gene>
<dbReference type="AlphaFoldDB" id="A0A098GDW0"/>
<keyword evidence="7" id="KW-1185">Reference proteome</keyword>
<dbReference type="RefSeq" id="WP_045099027.1">
    <property type="nucleotide sequence ID" value="NZ_CP020614.1"/>
</dbReference>
<reference evidence="5 7" key="3">
    <citation type="submission" date="2016-10" db="EMBL/GenBank/DDBJ databases">
        <authorList>
            <person name="Varghese N."/>
            <person name="Submissions S."/>
        </authorList>
    </citation>
    <scope>NUCLEOTIDE SEQUENCE [LARGE SCALE GENOMIC DNA]</scope>
    <source>
        <strain evidence="5 7">ATCC 33218</strain>
    </source>
</reference>
<dbReference type="InterPro" id="IPR003719">
    <property type="entry name" value="Phenazine_PhzF-like"/>
</dbReference>
<protein>
    <submittedName>
        <fullName evidence="5">Phenazine biosynthesis protein PhzF family</fullName>
    </submittedName>
    <submittedName>
        <fullName evidence="4">Putative enzyme</fullName>
        <ecNumber evidence="4">5.1.-.-</ecNumber>
    </submittedName>
</protein>
<evidence type="ECO:0000313" key="6">
    <source>
        <dbReference type="Proteomes" id="UP000032414"/>
    </source>
</evidence>
<dbReference type="EMBL" id="FMVN01000001">
    <property type="protein sequence ID" value="SCX84426.1"/>
    <property type="molecule type" value="Genomic_DNA"/>
</dbReference>
<dbReference type="PANTHER" id="PTHR13774">
    <property type="entry name" value="PHENAZINE BIOSYNTHESIS PROTEIN"/>
    <property type="match status" value="1"/>
</dbReference>
<evidence type="ECO:0000256" key="2">
    <source>
        <dbReference type="ARBA" id="ARBA00023235"/>
    </source>
</evidence>
<dbReference type="Proteomes" id="UP000182998">
    <property type="component" value="Unassembled WGS sequence"/>
</dbReference>
<name>A0A098GDW0_LEGMI</name>
<keyword evidence="2 4" id="KW-0413">Isomerase</keyword>
<reference evidence="4" key="2">
    <citation type="submission" date="2014-09" db="EMBL/GenBank/DDBJ databases">
        <authorList>
            <person name="GOMEZ-VALERO Laura"/>
        </authorList>
    </citation>
    <scope>NUCLEOTIDE SEQUENCE</scope>
    <source>
        <strain evidence="4">ATCC33218</strain>
    </source>
</reference>
<reference evidence="6" key="1">
    <citation type="submission" date="2014-09" db="EMBL/GenBank/DDBJ databases">
        <authorList>
            <person name="Gomez-Valero L."/>
        </authorList>
    </citation>
    <scope>NUCLEOTIDE SEQUENCE [LARGE SCALE GENOMIC DNA]</scope>
    <source>
        <strain evidence="6">ATCC33218</strain>
    </source>
</reference>
<sequence length="262" mass="29089">MKNQVMYQVDAFTSTLFSGNPAAVCPLSEWLSDDLMQAIANENNLSETAFIVREGEHYRIRWFTPNAEVALCGHATLASAFVVFEMLGHESDTVIFNSLSGQLQVTKQQEQLQMDFPALPYKPITPSPALLNAMNVSPKEVYESTFDLLLIFDDEMKVKEAKLDLNAIAQLQNRGVILSSPSTTADVYSRCFYPGCDVPEDPVTGSAHCVIAPYWSKRFGKKSIHALQGGKRQGELLCEVKGDRVMLSGNCRLYLQGHIMLS</sequence>
<dbReference type="HOGENOM" id="CLU_048756_2_2_6"/>
<dbReference type="EC" id="5.1.-.-" evidence="4"/>
<comment type="similarity">
    <text evidence="1">Belongs to the PhzF family.</text>
</comment>
<dbReference type="SUPFAM" id="SSF54506">
    <property type="entry name" value="Diaminopimelate epimerase-like"/>
    <property type="match status" value="1"/>
</dbReference>
<dbReference type="Pfam" id="PF02567">
    <property type="entry name" value="PhzC-PhzF"/>
    <property type="match status" value="1"/>
</dbReference>
<dbReference type="PATRIC" id="fig|451.8.peg.1652"/>
<evidence type="ECO:0000256" key="1">
    <source>
        <dbReference type="ARBA" id="ARBA00008270"/>
    </source>
</evidence>
<dbReference type="GO" id="GO:0005737">
    <property type="term" value="C:cytoplasm"/>
    <property type="evidence" value="ECO:0007669"/>
    <property type="project" value="TreeGrafter"/>
</dbReference>
<accession>A0A098GDW0</accession>
<dbReference type="GO" id="GO:0016853">
    <property type="term" value="F:isomerase activity"/>
    <property type="evidence" value="ECO:0007669"/>
    <property type="project" value="UniProtKB-KW"/>
</dbReference>
<evidence type="ECO:0000313" key="7">
    <source>
        <dbReference type="Proteomes" id="UP000182998"/>
    </source>
</evidence>
<organism evidence="4 6">
    <name type="scientific">Legionella micdadei</name>
    <name type="common">Tatlockia micdadei</name>
    <dbReference type="NCBI Taxonomy" id="451"/>
    <lineage>
        <taxon>Bacteria</taxon>
        <taxon>Pseudomonadati</taxon>
        <taxon>Pseudomonadota</taxon>
        <taxon>Gammaproteobacteria</taxon>
        <taxon>Legionellales</taxon>
        <taxon>Legionellaceae</taxon>
        <taxon>Legionella</taxon>
    </lineage>
</organism>
<dbReference type="KEGG" id="tmc:LMI_1341"/>
<dbReference type="EMBL" id="LN614830">
    <property type="protein sequence ID" value="CEG60648.1"/>
    <property type="molecule type" value="Genomic_DNA"/>
</dbReference>
<evidence type="ECO:0000256" key="3">
    <source>
        <dbReference type="PIRSR" id="PIRSR016184-1"/>
    </source>
</evidence>
<evidence type="ECO:0000313" key="5">
    <source>
        <dbReference type="EMBL" id="SCX84426.1"/>
    </source>
</evidence>
<dbReference type="STRING" id="451.B6N58_08830"/>
<dbReference type="OrthoDB" id="9788221at2"/>
<dbReference type="NCBIfam" id="TIGR00654">
    <property type="entry name" value="PhzF_family"/>
    <property type="match status" value="1"/>
</dbReference>
<dbReference type="PANTHER" id="PTHR13774:SF17">
    <property type="entry name" value="PHENAZINE BIOSYNTHESIS-LIKE DOMAIN-CONTAINING PROTEIN"/>
    <property type="match status" value="1"/>
</dbReference>
<feature type="active site" evidence="3">
    <location>
        <position position="47"/>
    </location>
</feature>
<dbReference type="Gene3D" id="3.10.310.10">
    <property type="entry name" value="Diaminopimelate Epimerase, Chain A, domain 1"/>
    <property type="match status" value="2"/>
</dbReference>
<proteinExistence type="inferred from homology"/>
<dbReference type="Proteomes" id="UP000032414">
    <property type="component" value="Chromosome I"/>
</dbReference>
<dbReference type="PIRSF" id="PIRSF016184">
    <property type="entry name" value="PhzC_PhzF"/>
    <property type="match status" value="1"/>
</dbReference>